<gene>
    <name evidence="1" type="ORF">RHMOL_Rhmol02G0004900</name>
</gene>
<evidence type="ECO:0000313" key="1">
    <source>
        <dbReference type="EMBL" id="KAI8565992.1"/>
    </source>
</evidence>
<proteinExistence type="predicted"/>
<keyword evidence="2" id="KW-1185">Reference proteome</keyword>
<protein>
    <submittedName>
        <fullName evidence="1">Uncharacterized protein</fullName>
    </submittedName>
</protein>
<organism evidence="1 2">
    <name type="scientific">Rhododendron molle</name>
    <name type="common">Chinese azalea</name>
    <name type="synonym">Azalea mollis</name>
    <dbReference type="NCBI Taxonomy" id="49168"/>
    <lineage>
        <taxon>Eukaryota</taxon>
        <taxon>Viridiplantae</taxon>
        <taxon>Streptophyta</taxon>
        <taxon>Embryophyta</taxon>
        <taxon>Tracheophyta</taxon>
        <taxon>Spermatophyta</taxon>
        <taxon>Magnoliopsida</taxon>
        <taxon>eudicotyledons</taxon>
        <taxon>Gunneridae</taxon>
        <taxon>Pentapetalae</taxon>
        <taxon>asterids</taxon>
        <taxon>Ericales</taxon>
        <taxon>Ericaceae</taxon>
        <taxon>Ericoideae</taxon>
        <taxon>Rhodoreae</taxon>
        <taxon>Rhododendron</taxon>
    </lineage>
</organism>
<comment type="caution">
    <text evidence="1">The sequence shown here is derived from an EMBL/GenBank/DDBJ whole genome shotgun (WGS) entry which is preliminary data.</text>
</comment>
<dbReference type="Proteomes" id="UP001062846">
    <property type="component" value="Chromosome 2"/>
</dbReference>
<dbReference type="EMBL" id="CM046389">
    <property type="protein sequence ID" value="KAI8565992.1"/>
    <property type="molecule type" value="Genomic_DNA"/>
</dbReference>
<accession>A0ACC0PMP7</accession>
<name>A0ACC0PMP7_RHOML</name>
<sequence length="132" mass="15256">MDGVESHDHLFFACHFSSDIWKRILTRNGVHRAVLPLSQEVAWAVQNYVGKGFRNTIYKLSLAASVYFLWRERNARIFQGRVRSVTEVTNEIFDSIGAKLSSWSTVTFNVQNRGLCEDWLLDSRIFGINICR</sequence>
<reference evidence="1" key="1">
    <citation type="submission" date="2022-02" db="EMBL/GenBank/DDBJ databases">
        <title>Plant Genome Project.</title>
        <authorList>
            <person name="Zhang R.-G."/>
        </authorList>
    </citation>
    <scope>NUCLEOTIDE SEQUENCE</scope>
    <source>
        <strain evidence="1">AT1</strain>
    </source>
</reference>
<evidence type="ECO:0000313" key="2">
    <source>
        <dbReference type="Proteomes" id="UP001062846"/>
    </source>
</evidence>